<protein>
    <submittedName>
        <fullName evidence="1">Uncharacterized protein</fullName>
    </submittedName>
</protein>
<accession>A0A402CWE0</accession>
<dbReference type="InterPro" id="IPR006118">
    <property type="entry name" value="Recombinase_CS"/>
</dbReference>
<dbReference type="Gene3D" id="3.40.50.1390">
    <property type="entry name" value="Resolvase, N-terminal catalytic domain"/>
    <property type="match status" value="1"/>
</dbReference>
<dbReference type="AlphaFoldDB" id="A0A402CWE0"/>
<dbReference type="CDD" id="cd00338">
    <property type="entry name" value="Ser_Recombinase"/>
    <property type="match status" value="1"/>
</dbReference>
<evidence type="ECO:0000313" key="2">
    <source>
        <dbReference type="Proteomes" id="UP000287394"/>
    </source>
</evidence>
<dbReference type="Proteomes" id="UP000287394">
    <property type="component" value="Chromosome"/>
</dbReference>
<dbReference type="SUPFAM" id="SSF53041">
    <property type="entry name" value="Resolvase-like"/>
    <property type="match status" value="1"/>
</dbReference>
<name>A0A402CWE0_9BACT</name>
<dbReference type="GO" id="GO:0000150">
    <property type="term" value="F:DNA strand exchange activity"/>
    <property type="evidence" value="ECO:0007669"/>
    <property type="project" value="InterPro"/>
</dbReference>
<dbReference type="InterPro" id="IPR050639">
    <property type="entry name" value="SSR_resolvase"/>
</dbReference>
<dbReference type="InterPro" id="IPR038109">
    <property type="entry name" value="DNA_bind_recomb_sf"/>
</dbReference>
<dbReference type="Pfam" id="PF00239">
    <property type="entry name" value="Resolvase"/>
    <property type="match status" value="1"/>
</dbReference>
<dbReference type="RefSeq" id="WP_119321676.1">
    <property type="nucleotide sequence ID" value="NZ_AP025739.1"/>
</dbReference>
<keyword evidence="2" id="KW-1185">Reference proteome</keyword>
<dbReference type="PROSITE" id="PS51737">
    <property type="entry name" value="RECOMBINASE_DNA_BIND"/>
    <property type="match status" value="1"/>
</dbReference>
<organism evidence="1 2">
    <name type="scientific">Capsulimonas corticalis</name>
    <dbReference type="NCBI Taxonomy" id="2219043"/>
    <lineage>
        <taxon>Bacteria</taxon>
        <taxon>Bacillati</taxon>
        <taxon>Armatimonadota</taxon>
        <taxon>Armatimonadia</taxon>
        <taxon>Capsulimonadales</taxon>
        <taxon>Capsulimonadaceae</taxon>
        <taxon>Capsulimonas</taxon>
    </lineage>
</organism>
<dbReference type="InterPro" id="IPR006119">
    <property type="entry name" value="Resolv_N"/>
</dbReference>
<proteinExistence type="predicted"/>
<dbReference type="PANTHER" id="PTHR30461:SF23">
    <property type="entry name" value="DNA RECOMBINASE-RELATED"/>
    <property type="match status" value="1"/>
</dbReference>
<dbReference type="OrthoDB" id="9791494at2"/>
<dbReference type="InterPro" id="IPR011109">
    <property type="entry name" value="DNA_bind_recombinase_dom"/>
</dbReference>
<dbReference type="PROSITE" id="PS51736">
    <property type="entry name" value="RECOMBINASES_3"/>
    <property type="match status" value="1"/>
</dbReference>
<dbReference type="PROSITE" id="PS00397">
    <property type="entry name" value="RECOMBINASES_1"/>
    <property type="match status" value="1"/>
</dbReference>
<dbReference type="GO" id="GO:0003677">
    <property type="term" value="F:DNA binding"/>
    <property type="evidence" value="ECO:0007669"/>
    <property type="project" value="InterPro"/>
</dbReference>
<dbReference type="InterPro" id="IPR036162">
    <property type="entry name" value="Resolvase-like_N_sf"/>
</dbReference>
<reference evidence="1 2" key="1">
    <citation type="journal article" date="2019" name="Int. J. Syst. Evol. Microbiol.">
        <title>Capsulimonas corticalis gen. nov., sp. nov., an aerobic capsulated bacterium, of a novel bacterial order, Capsulimonadales ord. nov., of the class Armatimonadia of the phylum Armatimonadetes.</title>
        <authorList>
            <person name="Li J."/>
            <person name="Kudo C."/>
            <person name="Tonouchi A."/>
        </authorList>
    </citation>
    <scope>NUCLEOTIDE SEQUENCE [LARGE SCALE GENOMIC DNA]</scope>
    <source>
        <strain evidence="1 2">AX-7</strain>
    </source>
</reference>
<dbReference type="Pfam" id="PF07508">
    <property type="entry name" value="Recombinase"/>
    <property type="match status" value="1"/>
</dbReference>
<dbReference type="EMBL" id="AP025739">
    <property type="protein sequence ID" value="BDI34133.1"/>
    <property type="molecule type" value="Genomic_DNA"/>
</dbReference>
<dbReference type="KEGG" id="ccot:CCAX7_61840"/>
<sequence length="556" mass="62897">MVTTTEEAVIYCRVSSARQIQEGSGLESQEQRCRSYAEAHGYSVVEVFREEGVSGGTLLRPAIHQALTFLQKRSSPTVLIIDDLKRLARSVETHIALKAAVAKCGSRLESPSFRFEDSPESNFMETVLAGAAELERNQNRQQVLNRMKARLETGHWAFRCPPGYVMGRTGAHRKVMVPDGGRAELIREALTGFASNRFFSLMDVQRFLSAHGFFGSGRRGSVTVELNRVRTMMTEMLYAGCLEYKPWGIQLCRGVHEPLISLETFQKIQDKLAERRAPIKRASDHDEFPLRRLISCGVCGHPLTGSGTTNKGRRYLYYHCYHKGCAEYGKTTGADDLEREFEGLLRRYHLKRPVLQAARQMVVETWEEEYRDMDNRAAARQMEAGRIQGQVRELTQKLVILSNETAIRAVEESIVELERKRLILTQKPAEATRGDVDVGSAFDRVVCLLEDPYQTWKSGDTHNKRLITQMLFDSPLTYRRKSGFGSAEMSLPYQVLTSLDTPKYRLVDLPGVSWKLFAEAILSWLPMIDNTQGTGILYRTPSPGASPFARRQRTSP</sequence>
<dbReference type="Gene3D" id="3.90.1750.20">
    <property type="entry name" value="Putative Large Serine Recombinase, Chain B, Domain 2"/>
    <property type="match status" value="1"/>
</dbReference>
<dbReference type="PANTHER" id="PTHR30461">
    <property type="entry name" value="DNA-INVERTASE FROM LAMBDOID PROPHAGE"/>
    <property type="match status" value="1"/>
</dbReference>
<gene>
    <name evidence="1" type="ORF">CCAX7_61840</name>
</gene>
<dbReference type="SMART" id="SM00857">
    <property type="entry name" value="Resolvase"/>
    <property type="match status" value="1"/>
</dbReference>
<evidence type="ECO:0000313" key="1">
    <source>
        <dbReference type="EMBL" id="BDI34133.1"/>
    </source>
</evidence>